<dbReference type="InterPro" id="IPR004619">
    <property type="entry name" value="Type_III_PanK"/>
</dbReference>
<dbReference type="EMBL" id="QIBX01000002">
    <property type="protein sequence ID" value="RNL41495.1"/>
    <property type="molecule type" value="Genomic_DNA"/>
</dbReference>
<dbReference type="SUPFAM" id="SSF53067">
    <property type="entry name" value="Actin-like ATPase domain"/>
    <property type="match status" value="2"/>
</dbReference>
<evidence type="ECO:0000256" key="14">
    <source>
        <dbReference type="ARBA" id="ARBA00038036"/>
    </source>
</evidence>
<comment type="subunit">
    <text evidence="5 16">Homodimer.</text>
</comment>
<dbReference type="GO" id="GO:0005524">
    <property type="term" value="F:ATP binding"/>
    <property type="evidence" value="ECO:0007669"/>
    <property type="project" value="UniProtKB-UniRule"/>
</dbReference>
<evidence type="ECO:0000256" key="2">
    <source>
        <dbReference type="ARBA" id="ARBA00001958"/>
    </source>
</evidence>
<proteinExistence type="inferred from homology"/>
<keyword evidence="8 16" id="KW-0808">Transferase</keyword>
<dbReference type="PANTHER" id="PTHR34265:SF1">
    <property type="entry name" value="TYPE III PANTOTHENATE KINASE"/>
    <property type="match status" value="1"/>
</dbReference>
<evidence type="ECO:0000256" key="12">
    <source>
        <dbReference type="ARBA" id="ARBA00022958"/>
    </source>
</evidence>
<dbReference type="OrthoDB" id="9804707at2"/>
<dbReference type="Pfam" id="PF03309">
    <property type="entry name" value="Pan_kinase"/>
    <property type="match status" value="1"/>
</dbReference>
<feature type="binding site" evidence="16">
    <location>
        <position position="185"/>
    </location>
    <ligand>
        <name>substrate</name>
    </ligand>
</feature>
<evidence type="ECO:0000313" key="17">
    <source>
        <dbReference type="EMBL" id="RNL41495.1"/>
    </source>
</evidence>
<evidence type="ECO:0000256" key="3">
    <source>
        <dbReference type="ARBA" id="ARBA00004496"/>
    </source>
</evidence>
<dbReference type="HAMAP" id="MF_01274">
    <property type="entry name" value="Pantothen_kinase_3"/>
    <property type="match status" value="1"/>
</dbReference>
<dbReference type="GO" id="GO:0015937">
    <property type="term" value="P:coenzyme A biosynthetic process"/>
    <property type="evidence" value="ECO:0007669"/>
    <property type="project" value="UniProtKB-UniRule"/>
</dbReference>
<evidence type="ECO:0000256" key="13">
    <source>
        <dbReference type="ARBA" id="ARBA00022993"/>
    </source>
</evidence>
<gene>
    <name evidence="16" type="primary">coaX</name>
    <name evidence="17" type="ORF">DMP06_02670</name>
</gene>
<evidence type="ECO:0000313" key="18">
    <source>
        <dbReference type="Proteomes" id="UP000269591"/>
    </source>
</evidence>
<sequence>MLLTVDIGNTNVVMGLMPQRGQLASHIRFPTDKRRTVEEFMESFEALVAMQHFDFSSVDGAIVSSVVPELTDSVVASVHAMAGKDPMVVRHDMNLGFSIDMDTPERLGADMIADAAGAVNDYDGALAIYDMGTATTCSVVSADKVYMGSIIMPGVVISQDALTAKASQLPFIKFEQPKRLVGRETVDCMRSGMVYGNAAIIDGLTARIADELGEPVTAVVTGGVSKLIVPACRGAAVHDPDLLLKGLWDLHELNSVSA</sequence>
<dbReference type="Gene3D" id="3.30.420.40">
    <property type="match status" value="2"/>
</dbReference>
<feature type="binding site" evidence="16">
    <location>
        <position position="133"/>
    </location>
    <ligand>
        <name>ATP</name>
        <dbReference type="ChEBI" id="CHEBI:30616"/>
    </ligand>
</feature>
<comment type="pathway">
    <text evidence="4 16">Cofactor biosynthesis; coenzyme A biosynthesis; CoA from (R)-pantothenate: step 1/5.</text>
</comment>
<keyword evidence="13 16" id="KW-0173">Coenzyme A biosynthesis</keyword>
<dbReference type="AlphaFoldDB" id="A0A3N0B303"/>
<dbReference type="GO" id="GO:0046872">
    <property type="term" value="F:metal ion binding"/>
    <property type="evidence" value="ECO:0007669"/>
    <property type="project" value="UniProtKB-KW"/>
</dbReference>
<keyword evidence="11 16" id="KW-0067">ATP-binding</keyword>
<evidence type="ECO:0000256" key="6">
    <source>
        <dbReference type="ARBA" id="ARBA00012102"/>
    </source>
</evidence>
<feature type="binding site" evidence="16">
    <location>
        <begin position="6"/>
        <end position="13"/>
    </location>
    <ligand>
        <name>ATP</name>
        <dbReference type="ChEBI" id="CHEBI:30616"/>
    </ligand>
</feature>
<dbReference type="RefSeq" id="WP_123208193.1">
    <property type="nucleotide sequence ID" value="NZ_JBHTHO010000006.1"/>
</dbReference>
<dbReference type="UniPathway" id="UPA00241">
    <property type="reaction ID" value="UER00352"/>
</dbReference>
<feature type="binding site" evidence="16">
    <location>
        <begin position="108"/>
        <end position="111"/>
    </location>
    <ligand>
        <name>substrate</name>
    </ligand>
</feature>
<organism evidence="17 18">
    <name type="scientific">Slackia equolifaciens</name>
    <dbReference type="NCBI Taxonomy" id="498718"/>
    <lineage>
        <taxon>Bacteria</taxon>
        <taxon>Bacillati</taxon>
        <taxon>Actinomycetota</taxon>
        <taxon>Coriobacteriia</taxon>
        <taxon>Eggerthellales</taxon>
        <taxon>Eggerthellaceae</taxon>
        <taxon>Slackia</taxon>
    </lineage>
</organism>
<dbReference type="GO" id="GO:0005737">
    <property type="term" value="C:cytoplasm"/>
    <property type="evidence" value="ECO:0007669"/>
    <property type="project" value="UniProtKB-SubCell"/>
</dbReference>
<keyword evidence="12 16" id="KW-0630">Potassium</keyword>
<dbReference type="GO" id="GO:0004594">
    <property type="term" value="F:pantothenate kinase activity"/>
    <property type="evidence" value="ECO:0007669"/>
    <property type="project" value="UniProtKB-UniRule"/>
</dbReference>
<protein>
    <recommendedName>
        <fullName evidence="15 16">Type III pantothenate kinase</fullName>
        <ecNumber evidence="6 16">2.7.1.33</ecNumber>
    </recommendedName>
    <alternativeName>
        <fullName evidence="16">PanK-III</fullName>
    </alternativeName>
    <alternativeName>
        <fullName evidence="16">Pantothenic acid kinase</fullName>
    </alternativeName>
</protein>
<comment type="cofactor">
    <cofactor evidence="16">
        <name>NH4(+)</name>
        <dbReference type="ChEBI" id="CHEBI:28938"/>
    </cofactor>
    <cofactor evidence="16">
        <name>K(+)</name>
        <dbReference type="ChEBI" id="CHEBI:29103"/>
    </cofactor>
    <text evidence="16">A monovalent cation. Ammonium or potassium.</text>
</comment>
<keyword evidence="10 16" id="KW-0418">Kinase</keyword>
<evidence type="ECO:0000256" key="15">
    <source>
        <dbReference type="ARBA" id="ARBA00040883"/>
    </source>
</evidence>
<comment type="similarity">
    <text evidence="14 16">Belongs to the type III pantothenate kinase family.</text>
</comment>
<evidence type="ECO:0000256" key="11">
    <source>
        <dbReference type="ARBA" id="ARBA00022840"/>
    </source>
</evidence>
<evidence type="ECO:0000256" key="16">
    <source>
        <dbReference type="HAMAP-Rule" id="MF_01274"/>
    </source>
</evidence>
<evidence type="ECO:0000256" key="8">
    <source>
        <dbReference type="ARBA" id="ARBA00022679"/>
    </source>
</evidence>
<reference evidence="18" key="1">
    <citation type="submission" date="2018-05" db="EMBL/GenBank/DDBJ databases">
        <title>Genome Sequencing of selected type strains of the family Eggerthellaceae.</title>
        <authorList>
            <person name="Danylec N."/>
            <person name="Stoll D.A."/>
            <person name="Doetsch A."/>
            <person name="Huch M."/>
        </authorList>
    </citation>
    <scope>NUCLEOTIDE SEQUENCE [LARGE SCALE GENOMIC DNA]</scope>
    <source>
        <strain evidence="18">DSM 24851</strain>
    </source>
</reference>
<comment type="function">
    <text evidence="16">Catalyzes the phosphorylation of pantothenate (Pan), the first step in CoA biosynthesis.</text>
</comment>
<evidence type="ECO:0000256" key="7">
    <source>
        <dbReference type="ARBA" id="ARBA00022490"/>
    </source>
</evidence>
<keyword evidence="18" id="KW-1185">Reference proteome</keyword>
<keyword evidence="7 16" id="KW-0963">Cytoplasm</keyword>
<accession>A0A3N0B303</accession>
<evidence type="ECO:0000256" key="5">
    <source>
        <dbReference type="ARBA" id="ARBA00011738"/>
    </source>
</evidence>
<dbReference type="CDD" id="cd24015">
    <property type="entry name" value="ASKHA_NBD_PanK-III"/>
    <property type="match status" value="1"/>
</dbReference>
<evidence type="ECO:0000256" key="10">
    <source>
        <dbReference type="ARBA" id="ARBA00022777"/>
    </source>
</evidence>
<comment type="cofactor">
    <cofactor evidence="2">
        <name>K(+)</name>
        <dbReference type="ChEBI" id="CHEBI:29103"/>
    </cofactor>
</comment>
<name>A0A3N0B303_9ACTN</name>
<dbReference type="PANTHER" id="PTHR34265">
    <property type="entry name" value="TYPE III PANTOTHENATE KINASE"/>
    <property type="match status" value="1"/>
</dbReference>
<comment type="catalytic activity">
    <reaction evidence="1 16">
        <text>(R)-pantothenate + ATP = (R)-4'-phosphopantothenate + ADP + H(+)</text>
        <dbReference type="Rhea" id="RHEA:16373"/>
        <dbReference type="ChEBI" id="CHEBI:10986"/>
        <dbReference type="ChEBI" id="CHEBI:15378"/>
        <dbReference type="ChEBI" id="CHEBI:29032"/>
        <dbReference type="ChEBI" id="CHEBI:30616"/>
        <dbReference type="ChEBI" id="CHEBI:456216"/>
        <dbReference type="EC" id="2.7.1.33"/>
    </reaction>
</comment>
<evidence type="ECO:0000256" key="9">
    <source>
        <dbReference type="ARBA" id="ARBA00022741"/>
    </source>
</evidence>
<evidence type="ECO:0000256" key="4">
    <source>
        <dbReference type="ARBA" id="ARBA00005225"/>
    </source>
</evidence>
<dbReference type="NCBIfam" id="TIGR00671">
    <property type="entry name" value="baf"/>
    <property type="match status" value="1"/>
</dbReference>
<comment type="subcellular location">
    <subcellularLocation>
        <location evidence="3 16">Cytoplasm</location>
    </subcellularLocation>
</comment>
<keyword evidence="16" id="KW-0479">Metal-binding</keyword>
<comment type="caution">
    <text evidence="17">The sequence shown here is derived from an EMBL/GenBank/DDBJ whole genome shotgun (WGS) entry which is preliminary data.</text>
</comment>
<dbReference type="EC" id="2.7.1.33" evidence="6 16"/>
<dbReference type="InterPro" id="IPR043129">
    <property type="entry name" value="ATPase_NBD"/>
</dbReference>
<keyword evidence="9 16" id="KW-0547">Nucleotide-binding</keyword>
<feature type="binding site" evidence="16">
    <location>
        <position position="130"/>
    </location>
    <ligand>
        <name>K(+)</name>
        <dbReference type="ChEBI" id="CHEBI:29103"/>
    </ligand>
</feature>
<evidence type="ECO:0000256" key="1">
    <source>
        <dbReference type="ARBA" id="ARBA00001206"/>
    </source>
</evidence>
<feature type="active site" description="Proton acceptor" evidence="16">
    <location>
        <position position="110"/>
    </location>
</feature>
<comment type="caution">
    <text evidence="16">Lacks conserved residue(s) required for the propagation of feature annotation.</text>
</comment>
<dbReference type="Proteomes" id="UP000269591">
    <property type="component" value="Unassembled WGS sequence"/>
</dbReference>